<protein>
    <recommendedName>
        <fullName evidence="3">DUF4242 domain-containing protein</fullName>
    </recommendedName>
</protein>
<dbReference type="OrthoDB" id="9800027at2"/>
<name>A0A1I7IK45_9GAMM</name>
<dbReference type="RefSeq" id="WP_089795790.1">
    <property type="nucleotide sequence ID" value="NZ_FPBP01000007.1"/>
</dbReference>
<dbReference type="Gene3D" id="3.30.70.3090">
    <property type="entry name" value="ORF SCO4226, nickel-binding ferredoxin-like monomer"/>
    <property type="match status" value="1"/>
</dbReference>
<proteinExistence type="predicted"/>
<dbReference type="AlphaFoldDB" id="A0A1I7IK45"/>
<reference evidence="2" key="1">
    <citation type="submission" date="2016-10" db="EMBL/GenBank/DDBJ databases">
        <authorList>
            <person name="Varghese N."/>
            <person name="Submissions S."/>
        </authorList>
    </citation>
    <scope>NUCLEOTIDE SEQUENCE [LARGE SCALE GENOMIC DNA]</scope>
    <source>
        <strain evidence="2">CGMCC 1.6981</strain>
    </source>
</reference>
<gene>
    <name evidence="1" type="ORF">SAMN04487955_10785</name>
</gene>
<dbReference type="STRING" id="463301.SAMN04487955_10785"/>
<sequence length="204" mass="23305">MIDVCLERRFVSHITPEFVLAVSQGALDCFRLHRVVWQYSLLAKDGQRMFCHFQAPDAESVRNALRQAGADTRILWPATVHDAPAISRQRLRRQRDAREPCDIAPCDTPPLLANVLVERAFDEPVVLAHLQAREDAEAACLQHHRVRFVRTFFAHSRRRMICLYQAPDAESVRLAQHQAGMPFERVWAFHAVLPDDHADTHAAS</sequence>
<evidence type="ECO:0000313" key="1">
    <source>
        <dbReference type="EMBL" id="SFU73258.1"/>
    </source>
</evidence>
<dbReference type="InterPro" id="IPR042557">
    <property type="entry name" value="SCO4226"/>
</dbReference>
<organism evidence="1 2">
    <name type="scientific">Halomonas korlensis</name>
    <dbReference type="NCBI Taxonomy" id="463301"/>
    <lineage>
        <taxon>Bacteria</taxon>
        <taxon>Pseudomonadati</taxon>
        <taxon>Pseudomonadota</taxon>
        <taxon>Gammaproteobacteria</taxon>
        <taxon>Oceanospirillales</taxon>
        <taxon>Halomonadaceae</taxon>
        <taxon>Halomonas</taxon>
    </lineage>
</organism>
<accession>A0A1I7IK45</accession>
<evidence type="ECO:0000313" key="2">
    <source>
        <dbReference type="Proteomes" id="UP000198693"/>
    </source>
</evidence>
<keyword evidence="2" id="KW-1185">Reference proteome</keyword>
<dbReference type="Proteomes" id="UP000198693">
    <property type="component" value="Unassembled WGS sequence"/>
</dbReference>
<dbReference type="Pfam" id="PF14026">
    <property type="entry name" value="SCO4226-like"/>
    <property type="match status" value="2"/>
</dbReference>
<dbReference type="InterPro" id="IPR025336">
    <property type="entry name" value="SCO4226-like"/>
</dbReference>
<evidence type="ECO:0008006" key="3">
    <source>
        <dbReference type="Google" id="ProtNLM"/>
    </source>
</evidence>
<dbReference type="EMBL" id="FPBP01000007">
    <property type="protein sequence ID" value="SFU73258.1"/>
    <property type="molecule type" value="Genomic_DNA"/>
</dbReference>